<dbReference type="KEGG" id="nai:NECAME_00100"/>
<dbReference type="Proteomes" id="UP000053676">
    <property type="component" value="Unassembled WGS sequence"/>
</dbReference>
<organism evidence="1 2">
    <name type="scientific">Necator americanus</name>
    <name type="common">Human hookworm</name>
    <dbReference type="NCBI Taxonomy" id="51031"/>
    <lineage>
        <taxon>Eukaryota</taxon>
        <taxon>Metazoa</taxon>
        <taxon>Ecdysozoa</taxon>
        <taxon>Nematoda</taxon>
        <taxon>Chromadorea</taxon>
        <taxon>Rhabditida</taxon>
        <taxon>Rhabditina</taxon>
        <taxon>Rhabditomorpha</taxon>
        <taxon>Strongyloidea</taxon>
        <taxon>Ancylostomatidae</taxon>
        <taxon>Bunostominae</taxon>
        <taxon>Necator</taxon>
    </lineage>
</organism>
<accession>W2U1J3</accession>
<keyword evidence="2" id="KW-1185">Reference proteome</keyword>
<name>W2U1J3_NECAM</name>
<evidence type="ECO:0000313" key="2">
    <source>
        <dbReference type="Proteomes" id="UP000053676"/>
    </source>
</evidence>
<evidence type="ECO:0000313" key="1">
    <source>
        <dbReference type="EMBL" id="ETN87241.1"/>
    </source>
</evidence>
<proteinExistence type="predicted"/>
<dbReference type="EMBL" id="KI657455">
    <property type="protein sequence ID" value="ETN87241.1"/>
    <property type="molecule type" value="Genomic_DNA"/>
</dbReference>
<reference evidence="2" key="1">
    <citation type="journal article" date="2014" name="Nat. Genet.">
        <title>Genome of the human hookworm Necator americanus.</title>
        <authorList>
            <person name="Tang Y.T."/>
            <person name="Gao X."/>
            <person name="Rosa B.A."/>
            <person name="Abubucker S."/>
            <person name="Hallsworth-Pepin K."/>
            <person name="Martin J."/>
            <person name="Tyagi R."/>
            <person name="Heizer E."/>
            <person name="Zhang X."/>
            <person name="Bhonagiri-Palsikar V."/>
            <person name="Minx P."/>
            <person name="Warren W.C."/>
            <person name="Wang Q."/>
            <person name="Zhan B."/>
            <person name="Hotez P.J."/>
            <person name="Sternberg P.W."/>
            <person name="Dougall A."/>
            <person name="Gaze S.T."/>
            <person name="Mulvenna J."/>
            <person name="Sotillo J."/>
            <person name="Ranganathan S."/>
            <person name="Rabelo E.M."/>
            <person name="Wilson R.K."/>
            <person name="Felgner P.L."/>
            <person name="Bethony J."/>
            <person name="Hawdon J.M."/>
            <person name="Gasser R.B."/>
            <person name="Loukas A."/>
            <person name="Mitreva M."/>
        </authorList>
    </citation>
    <scope>NUCLEOTIDE SEQUENCE [LARGE SCALE GENOMIC DNA]</scope>
</reference>
<sequence length="76" mass="9044">MLINIYHDTIPQIWKKRNDVFPTSICPKIRVILDKFDEVSDKYVNVRTYALVRSYCMRPFAWRTLFTAPLLDGHLV</sequence>
<gene>
    <name evidence="1" type="ORF">NECAME_00100</name>
</gene>
<dbReference type="AlphaFoldDB" id="W2U1J3"/>
<protein>
    <submittedName>
        <fullName evidence="1">Uncharacterized protein</fullName>
    </submittedName>
</protein>